<proteinExistence type="predicted"/>
<protein>
    <submittedName>
        <fullName evidence="2">Uncharacterized protein</fullName>
    </submittedName>
</protein>
<comment type="caution">
    <text evidence="2">The sequence shown here is derived from an EMBL/GenBank/DDBJ whole genome shotgun (WGS) entry which is preliminary data.</text>
</comment>
<keyword evidence="3" id="KW-1185">Reference proteome</keyword>
<evidence type="ECO:0000313" key="2">
    <source>
        <dbReference type="EMBL" id="KAF2097597.1"/>
    </source>
</evidence>
<evidence type="ECO:0000256" key="1">
    <source>
        <dbReference type="SAM" id="MobiDB-lite"/>
    </source>
</evidence>
<reference evidence="2" key="1">
    <citation type="journal article" date="2020" name="Stud. Mycol.">
        <title>101 Dothideomycetes genomes: a test case for predicting lifestyles and emergence of pathogens.</title>
        <authorList>
            <person name="Haridas S."/>
            <person name="Albert R."/>
            <person name="Binder M."/>
            <person name="Bloem J."/>
            <person name="Labutti K."/>
            <person name="Salamov A."/>
            <person name="Andreopoulos B."/>
            <person name="Baker S."/>
            <person name="Barry K."/>
            <person name="Bills G."/>
            <person name="Bluhm B."/>
            <person name="Cannon C."/>
            <person name="Castanera R."/>
            <person name="Culley D."/>
            <person name="Daum C."/>
            <person name="Ezra D."/>
            <person name="Gonzalez J."/>
            <person name="Henrissat B."/>
            <person name="Kuo A."/>
            <person name="Liang C."/>
            <person name="Lipzen A."/>
            <person name="Lutzoni F."/>
            <person name="Magnuson J."/>
            <person name="Mondo S."/>
            <person name="Nolan M."/>
            <person name="Ohm R."/>
            <person name="Pangilinan J."/>
            <person name="Park H.-J."/>
            <person name="Ramirez L."/>
            <person name="Alfaro M."/>
            <person name="Sun H."/>
            <person name="Tritt A."/>
            <person name="Yoshinaga Y."/>
            <person name="Zwiers L.-H."/>
            <person name="Turgeon B."/>
            <person name="Goodwin S."/>
            <person name="Spatafora J."/>
            <person name="Crous P."/>
            <person name="Grigoriev I."/>
        </authorList>
    </citation>
    <scope>NUCLEOTIDE SEQUENCE</scope>
    <source>
        <strain evidence="2">CBS 133067</strain>
    </source>
</reference>
<accession>A0A9P4IDE0</accession>
<dbReference type="Proteomes" id="UP000799772">
    <property type="component" value="Unassembled WGS sequence"/>
</dbReference>
<sequence length="189" mass="20402">MPMHGALAPPRQRPVIENGLAPRNTSATKSSAIGEMGAGQKNQTGGGASSVPARPFQQRANYVEDPHEAYQASVNDAQIGLFDNLDAFMNMESYNTETANGILTDLATQRECDSDGKTKLAHLIADELVQWIQATVAENPANFFSSIDENHWRALAERVVHDNSSSVLNTTTDSTVVKAYSEVATLPVK</sequence>
<organism evidence="2 3">
    <name type="scientific">Rhizodiscina lignyota</name>
    <dbReference type="NCBI Taxonomy" id="1504668"/>
    <lineage>
        <taxon>Eukaryota</taxon>
        <taxon>Fungi</taxon>
        <taxon>Dikarya</taxon>
        <taxon>Ascomycota</taxon>
        <taxon>Pezizomycotina</taxon>
        <taxon>Dothideomycetes</taxon>
        <taxon>Pleosporomycetidae</taxon>
        <taxon>Aulographales</taxon>
        <taxon>Rhizodiscinaceae</taxon>
        <taxon>Rhizodiscina</taxon>
    </lineage>
</organism>
<dbReference type="AlphaFoldDB" id="A0A9P4IDE0"/>
<gene>
    <name evidence="2" type="ORF">NA57DRAFT_77849</name>
</gene>
<evidence type="ECO:0000313" key="3">
    <source>
        <dbReference type="Proteomes" id="UP000799772"/>
    </source>
</evidence>
<feature type="region of interest" description="Disordered" evidence="1">
    <location>
        <begin position="1"/>
        <end position="29"/>
    </location>
</feature>
<name>A0A9P4IDE0_9PEZI</name>
<dbReference type="EMBL" id="ML978128">
    <property type="protein sequence ID" value="KAF2097597.1"/>
    <property type="molecule type" value="Genomic_DNA"/>
</dbReference>